<gene>
    <name evidence="4" type="ORF">WCN91_09770</name>
</gene>
<feature type="domain" description="LysM" evidence="3">
    <location>
        <begin position="384"/>
        <end position="427"/>
    </location>
</feature>
<feature type="domain" description="LysM" evidence="3">
    <location>
        <begin position="333"/>
        <end position="376"/>
    </location>
</feature>
<dbReference type="InterPro" id="IPR036779">
    <property type="entry name" value="LysM_dom_sf"/>
</dbReference>
<dbReference type="Pfam" id="PF01464">
    <property type="entry name" value="SLT"/>
    <property type="match status" value="1"/>
</dbReference>
<feature type="compositionally biased region" description="Low complexity" evidence="2">
    <location>
        <begin position="20"/>
        <end position="38"/>
    </location>
</feature>
<evidence type="ECO:0000259" key="3">
    <source>
        <dbReference type="PROSITE" id="PS51782"/>
    </source>
</evidence>
<protein>
    <submittedName>
        <fullName evidence="4">LysM peptidoglycan-binding domain-containing protein</fullName>
    </submittedName>
</protein>
<comment type="caution">
    <text evidence="4">The sequence shown here is derived from an EMBL/GenBank/DDBJ whole genome shotgun (WGS) entry which is preliminary data.</text>
</comment>
<dbReference type="Gene3D" id="1.10.530.10">
    <property type="match status" value="1"/>
</dbReference>
<reference evidence="4 5" key="1">
    <citation type="submission" date="2024-03" db="EMBL/GenBank/DDBJ databases">
        <title>Pseudoalteromonas qingdaonensis sp. nov., isolated from the intestines of marine benthic organisms.</title>
        <authorList>
            <person name="Lin X."/>
            <person name="Fang S."/>
            <person name="Hu X."/>
        </authorList>
    </citation>
    <scope>NUCLEOTIDE SEQUENCE [LARGE SCALE GENOMIC DNA]</scope>
    <source>
        <strain evidence="4 5">YIC-827</strain>
    </source>
</reference>
<dbReference type="Gene3D" id="3.10.350.10">
    <property type="entry name" value="LysM domain"/>
    <property type="match status" value="2"/>
</dbReference>
<dbReference type="InterPro" id="IPR018392">
    <property type="entry name" value="LysM"/>
</dbReference>
<evidence type="ECO:0000256" key="2">
    <source>
        <dbReference type="SAM" id="MobiDB-lite"/>
    </source>
</evidence>
<feature type="compositionally biased region" description="Polar residues" evidence="2">
    <location>
        <begin position="39"/>
        <end position="62"/>
    </location>
</feature>
<accession>A0ABU9MZE5</accession>
<dbReference type="CDD" id="cd16894">
    <property type="entry name" value="MltD-like"/>
    <property type="match status" value="1"/>
</dbReference>
<sequence>MYRILLISFFLVLAGCQTTPSNDNQTQQDTTATDNQSSAGTITTDSVSTKQNDQQTKTASTLTPQQVEDVWQRIRMQLRFADSDHPAVQQRIDWYLSHPNYMEEISRRAEPYLYHIVTEVEKRELPIELALMPLIESDFDASAYSHKHASGLWQLTPSLAKYFGVKISPWYDGRQDVVDSTQAALDFIEYLHKRFDGDWYHTIAAYNVGEGRVLKAIENNKKAGKSTDFFALKLPKQTRHYVPKLLAAVQLLKHQKMEFPLIANKPSITTLPISGAVVLADKTKWGKLEQLNHGVIRFPAIIDAPHLVVPVEGKQQWQALIADQQSSDYSQWQNYTIAKGDSLSVIAKRYSLTVQQLKTFNNLKSDRIRIGDKLILPVLADEQIEYKVASGDSLWKIARRYQVSVTKLKQWNNLSKDALRIGDTLTLFLSRG</sequence>
<dbReference type="PANTHER" id="PTHR33734:SF22">
    <property type="entry name" value="MEMBRANE-BOUND LYTIC MUREIN TRANSGLYCOSYLASE D"/>
    <property type="match status" value="1"/>
</dbReference>
<evidence type="ECO:0000256" key="1">
    <source>
        <dbReference type="ARBA" id="ARBA00007734"/>
    </source>
</evidence>
<evidence type="ECO:0000313" key="5">
    <source>
        <dbReference type="Proteomes" id="UP001447008"/>
    </source>
</evidence>
<name>A0ABU9MZE5_9GAMM</name>
<keyword evidence="5" id="KW-1185">Reference proteome</keyword>
<evidence type="ECO:0000313" key="4">
    <source>
        <dbReference type="EMBL" id="MEM0515692.1"/>
    </source>
</evidence>
<dbReference type="PROSITE" id="PS51782">
    <property type="entry name" value="LYSM"/>
    <property type="match status" value="2"/>
</dbReference>
<comment type="similarity">
    <text evidence="1">Belongs to the transglycosylase Slt family.</text>
</comment>
<dbReference type="Pfam" id="PF01476">
    <property type="entry name" value="LysM"/>
    <property type="match status" value="2"/>
</dbReference>
<dbReference type="InterPro" id="IPR023346">
    <property type="entry name" value="Lysozyme-like_dom_sf"/>
</dbReference>
<dbReference type="SMART" id="SM00257">
    <property type="entry name" value="LysM"/>
    <property type="match status" value="2"/>
</dbReference>
<dbReference type="Proteomes" id="UP001447008">
    <property type="component" value="Unassembled WGS sequence"/>
</dbReference>
<dbReference type="PANTHER" id="PTHR33734">
    <property type="entry name" value="LYSM DOMAIN-CONTAINING GPI-ANCHORED PROTEIN 2"/>
    <property type="match status" value="1"/>
</dbReference>
<dbReference type="InterPro" id="IPR008258">
    <property type="entry name" value="Transglycosylase_SLT_dom_1"/>
</dbReference>
<dbReference type="SUPFAM" id="SSF53955">
    <property type="entry name" value="Lysozyme-like"/>
    <property type="match status" value="1"/>
</dbReference>
<dbReference type="PROSITE" id="PS00922">
    <property type="entry name" value="TRANSGLYCOSYLASE"/>
    <property type="match status" value="1"/>
</dbReference>
<proteinExistence type="inferred from homology"/>
<dbReference type="EMBL" id="JBCGCU010000009">
    <property type="protein sequence ID" value="MEM0515692.1"/>
    <property type="molecule type" value="Genomic_DNA"/>
</dbReference>
<feature type="region of interest" description="Disordered" evidence="2">
    <location>
        <begin position="20"/>
        <end position="62"/>
    </location>
</feature>
<dbReference type="CDD" id="cd00118">
    <property type="entry name" value="LysM"/>
    <property type="match status" value="2"/>
</dbReference>
<organism evidence="4 5">
    <name type="scientific">Pseudoalteromonas qingdaonensis</name>
    <dbReference type="NCBI Taxonomy" id="3131913"/>
    <lineage>
        <taxon>Bacteria</taxon>
        <taxon>Pseudomonadati</taxon>
        <taxon>Pseudomonadota</taxon>
        <taxon>Gammaproteobacteria</taxon>
        <taxon>Alteromonadales</taxon>
        <taxon>Pseudoalteromonadaceae</taxon>
        <taxon>Pseudoalteromonas</taxon>
    </lineage>
</organism>
<dbReference type="RefSeq" id="WP_342678553.1">
    <property type="nucleotide sequence ID" value="NZ_JBCGCU010000009.1"/>
</dbReference>
<dbReference type="InterPro" id="IPR000189">
    <property type="entry name" value="Transglyc_AS"/>
</dbReference>
<dbReference type="SUPFAM" id="SSF54106">
    <property type="entry name" value="LysM domain"/>
    <property type="match status" value="2"/>
</dbReference>
<dbReference type="PROSITE" id="PS51257">
    <property type="entry name" value="PROKAR_LIPOPROTEIN"/>
    <property type="match status" value="1"/>
</dbReference>